<dbReference type="AlphaFoldDB" id="A0A645C294"/>
<keyword evidence="3" id="KW-0472">Membrane</keyword>
<organism evidence="5">
    <name type="scientific">bioreactor metagenome</name>
    <dbReference type="NCBI Taxonomy" id="1076179"/>
    <lineage>
        <taxon>unclassified sequences</taxon>
        <taxon>metagenomes</taxon>
        <taxon>ecological metagenomes</taxon>
    </lineage>
</organism>
<evidence type="ECO:0000256" key="1">
    <source>
        <dbReference type="ARBA" id="ARBA00004613"/>
    </source>
</evidence>
<dbReference type="InterPro" id="IPR051398">
    <property type="entry name" value="Polysacch_Deacetylase"/>
</dbReference>
<dbReference type="Pfam" id="PF01522">
    <property type="entry name" value="Polysacc_deac_1"/>
    <property type="match status" value="1"/>
</dbReference>
<keyword evidence="3" id="KW-1133">Transmembrane helix</keyword>
<sequence length="235" mass="26122">MSLYFLSENYQASAATQGIPVLLYHRVGYSKDYLTVTPEKFNRDLVWLIDNGYQTISLAQFNNFMAGNSINLPKKPVLITFDDGYVDNYENAYFSLLNYGMVAAFFIITGLLWTPGRVSPENIREMQKKGMSFGSHTMSHRSLSELPLADVEEELNGSRTTLESVLGIPINSIAYPRGSYSTDVLKASKQAGYSYGFTTMYGTCSSGTPSLELCRIPVFSYDGSIASVISSRRYG</sequence>
<dbReference type="GO" id="GO:0016810">
    <property type="term" value="F:hydrolase activity, acting on carbon-nitrogen (but not peptide) bonds"/>
    <property type="evidence" value="ECO:0007669"/>
    <property type="project" value="InterPro"/>
</dbReference>
<evidence type="ECO:0000259" key="4">
    <source>
        <dbReference type="PROSITE" id="PS51677"/>
    </source>
</evidence>
<dbReference type="PANTHER" id="PTHR34216:SF3">
    <property type="entry name" value="POLY-BETA-1,6-N-ACETYL-D-GLUCOSAMINE N-DEACETYLASE"/>
    <property type="match status" value="1"/>
</dbReference>
<keyword evidence="2" id="KW-0732">Signal</keyword>
<dbReference type="EMBL" id="VSSQ01023882">
    <property type="protein sequence ID" value="MPM71071.1"/>
    <property type="molecule type" value="Genomic_DNA"/>
</dbReference>
<proteinExistence type="predicted"/>
<dbReference type="PANTHER" id="PTHR34216">
    <property type="match status" value="1"/>
</dbReference>
<gene>
    <name evidence="5" type="ORF">SDC9_118034</name>
</gene>
<evidence type="ECO:0000313" key="5">
    <source>
        <dbReference type="EMBL" id="MPM71071.1"/>
    </source>
</evidence>
<comment type="caution">
    <text evidence="5">The sequence shown here is derived from an EMBL/GenBank/DDBJ whole genome shotgun (WGS) entry which is preliminary data.</text>
</comment>
<dbReference type="GO" id="GO:0005576">
    <property type="term" value="C:extracellular region"/>
    <property type="evidence" value="ECO:0007669"/>
    <property type="project" value="UniProtKB-SubCell"/>
</dbReference>
<reference evidence="5" key="1">
    <citation type="submission" date="2019-08" db="EMBL/GenBank/DDBJ databases">
        <authorList>
            <person name="Kucharzyk K."/>
            <person name="Murdoch R.W."/>
            <person name="Higgins S."/>
            <person name="Loffler F."/>
        </authorList>
    </citation>
    <scope>NUCLEOTIDE SEQUENCE</scope>
</reference>
<feature type="transmembrane region" description="Helical" evidence="3">
    <location>
        <begin position="92"/>
        <end position="114"/>
    </location>
</feature>
<dbReference type="CDD" id="cd10918">
    <property type="entry name" value="CE4_NodB_like_5s_6s"/>
    <property type="match status" value="1"/>
</dbReference>
<accession>A0A645C294</accession>
<dbReference type="InterPro" id="IPR002509">
    <property type="entry name" value="NODB_dom"/>
</dbReference>
<dbReference type="PROSITE" id="PS51677">
    <property type="entry name" value="NODB"/>
    <property type="match status" value="1"/>
</dbReference>
<dbReference type="SUPFAM" id="SSF88713">
    <property type="entry name" value="Glycoside hydrolase/deacetylase"/>
    <property type="match status" value="1"/>
</dbReference>
<dbReference type="InterPro" id="IPR011330">
    <property type="entry name" value="Glyco_hydro/deAcase_b/a-brl"/>
</dbReference>
<comment type="subcellular location">
    <subcellularLocation>
        <location evidence="1">Secreted</location>
    </subcellularLocation>
</comment>
<dbReference type="Gene3D" id="3.20.20.370">
    <property type="entry name" value="Glycoside hydrolase/deacetylase"/>
    <property type="match status" value="1"/>
</dbReference>
<keyword evidence="3" id="KW-0812">Transmembrane</keyword>
<protein>
    <recommendedName>
        <fullName evidence="4">NodB homology domain-containing protein</fullName>
    </recommendedName>
</protein>
<evidence type="ECO:0000256" key="3">
    <source>
        <dbReference type="SAM" id="Phobius"/>
    </source>
</evidence>
<name>A0A645C294_9ZZZZ</name>
<evidence type="ECO:0000256" key="2">
    <source>
        <dbReference type="ARBA" id="ARBA00022729"/>
    </source>
</evidence>
<feature type="domain" description="NodB homology" evidence="4">
    <location>
        <begin position="75"/>
        <end position="235"/>
    </location>
</feature>
<dbReference type="GO" id="GO:0005975">
    <property type="term" value="P:carbohydrate metabolic process"/>
    <property type="evidence" value="ECO:0007669"/>
    <property type="project" value="InterPro"/>
</dbReference>